<dbReference type="RefSeq" id="WP_267885269.1">
    <property type="nucleotide sequence ID" value="NZ_CAAAHS010000004.1"/>
</dbReference>
<organism evidence="1 2">
    <name type="scientific">Legionella adelaidensis</name>
    <dbReference type="NCBI Taxonomy" id="45056"/>
    <lineage>
        <taxon>Bacteria</taxon>
        <taxon>Pseudomonadati</taxon>
        <taxon>Pseudomonadota</taxon>
        <taxon>Gammaproteobacteria</taxon>
        <taxon>Legionellales</taxon>
        <taxon>Legionellaceae</taxon>
        <taxon>Legionella</taxon>
    </lineage>
</organism>
<sequence length="42" mass="4791">MDNAKKGFFQSKFSRFFYRIGAGVLEAIATFATDSRISQERV</sequence>
<keyword evidence="1" id="KW-0614">Plasmid</keyword>
<reference evidence="1 2" key="1">
    <citation type="submission" date="2018-12" db="EMBL/GenBank/DDBJ databases">
        <authorList>
            <consortium name="Pathogen Informatics"/>
        </authorList>
    </citation>
    <scope>NUCLEOTIDE SEQUENCE [LARGE SCALE GENOMIC DNA]</scope>
    <source>
        <strain evidence="1 2">NCTC12735</strain>
        <plasmid evidence="2">12</plasmid>
    </source>
</reference>
<gene>
    <name evidence="1" type="ORF">NCTC12735_00877</name>
</gene>
<protein>
    <submittedName>
        <fullName evidence="1">Uncharacterized protein</fullName>
    </submittedName>
</protein>
<dbReference type="KEGG" id="ladl:NCTC12735_00877"/>
<dbReference type="EMBL" id="LR134421">
    <property type="protein sequence ID" value="VEH85251.1"/>
    <property type="molecule type" value="Genomic_DNA"/>
</dbReference>
<dbReference type="AlphaFoldDB" id="A0A448NBG0"/>
<accession>A0A448NBG0</accession>
<dbReference type="Proteomes" id="UP000281170">
    <property type="component" value="Plasmid 12"/>
</dbReference>
<evidence type="ECO:0000313" key="2">
    <source>
        <dbReference type="Proteomes" id="UP000281170"/>
    </source>
</evidence>
<proteinExistence type="predicted"/>
<name>A0A448NBG0_9GAMM</name>
<geneLocation type="plasmid" evidence="1 2">
    <name>12</name>
</geneLocation>
<evidence type="ECO:0000313" key="1">
    <source>
        <dbReference type="EMBL" id="VEH85251.1"/>
    </source>
</evidence>